<keyword evidence="2" id="KW-1133">Transmembrane helix</keyword>
<sequence>MASTSACVMSAVSVGSVAGAPRAQAERVASVNNVLLSGRRASSISGVALPSLARAGVRTEAKRSLTIVAAKATKEAESTVNETTAAAEDFLQSLQDAWEKSDDKPAIAGLVAAGLIGVWAAFGLVGAIEKLPLIPDIFEIVGILFSGWFVYRYLLFKPDREELLKIIDEQKAKITVMQSEIQKLL</sequence>
<evidence type="ECO:0000256" key="1">
    <source>
        <dbReference type="ARBA" id="ARBA00004141"/>
    </source>
</evidence>
<dbReference type="InterPro" id="IPR025564">
    <property type="entry name" value="CAAD_dom"/>
</dbReference>
<protein>
    <recommendedName>
        <fullName evidence="3">Cyanobacterial aminoacyl-tRNA synthetase CAAD domain-containing protein</fullName>
    </recommendedName>
</protein>
<dbReference type="GO" id="GO:0009535">
    <property type="term" value="C:chloroplast thylakoid membrane"/>
    <property type="evidence" value="ECO:0007669"/>
    <property type="project" value="TreeGrafter"/>
</dbReference>
<dbReference type="AlphaFoldDB" id="A0A8T0IRT0"/>
<name>A0A8T0IRT0_CERPU</name>
<evidence type="ECO:0000313" key="4">
    <source>
        <dbReference type="EMBL" id="KAG0585777.1"/>
    </source>
</evidence>
<dbReference type="Proteomes" id="UP000822688">
    <property type="component" value="Chromosome 2"/>
</dbReference>
<accession>A0A8T0IRT0</accession>
<proteinExistence type="predicted"/>
<keyword evidence="2" id="KW-0812">Transmembrane</keyword>
<feature type="domain" description="Cyanobacterial aminoacyl-tRNA synthetase CAAD" evidence="3">
    <location>
        <begin position="93"/>
        <end position="175"/>
    </location>
</feature>
<evidence type="ECO:0000256" key="2">
    <source>
        <dbReference type="SAM" id="Phobius"/>
    </source>
</evidence>
<feature type="transmembrane region" description="Helical" evidence="2">
    <location>
        <begin position="106"/>
        <end position="125"/>
    </location>
</feature>
<keyword evidence="2" id="KW-0472">Membrane</keyword>
<keyword evidence="5" id="KW-1185">Reference proteome</keyword>
<evidence type="ECO:0000313" key="5">
    <source>
        <dbReference type="Proteomes" id="UP000822688"/>
    </source>
</evidence>
<dbReference type="InterPro" id="IPR033344">
    <property type="entry name" value="CURT1"/>
</dbReference>
<dbReference type="PANTHER" id="PTHR33222">
    <property type="match status" value="1"/>
</dbReference>
<dbReference type="Pfam" id="PF14159">
    <property type="entry name" value="CAAD"/>
    <property type="match status" value="1"/>
</dbReference>
<evidence type="ECO:0000259" key="3">
    <source>
        <dbReference type="Pfam" id="PF14159"/>
    </source>
</evidence>
<comment type="subcellular location">
    <subcellularLocation>
        <location evidence="1">Membrane</location>
        <topology evidence="1">Multi-pass membrane protein</topology>
    </subcellularLocation>
</comment>
<comment type="caution">
    <text evidence="4">The sequence shown here is derived from an EMBL/GenBank/DDBJ whole genome shotgun (WGS) entry which is preliminary data.</text>
</comment>
<feature type="transmembrane region" description="Helical" evidence="2">
    <location>
        <begin position="137"/>
        <end position="155"/>
    </location>
</feature>
<dbReference type="PANTHER" id="PTHR33222:SF3">
    <property type="entry name" value="PROTEIN CURVATURE THYLAKOID 1C, CHLOROPLASTIC"/>
    <property type="match status" value="1"/>
</dbReference>
<organism evidence="4 5">
    <name type="scientific">Ceratodon purpureus</name>
    <name type="common">Fire moss</name>
    <name type="synonym">Dicranum purpureum</name>
    <dbReference type="NCBI Taxonomy" id="3225"/>
    <lineage>
        <taxon>Eukaryota</taxon>
        <taxon>Viridiplantae</taxon>
        <taxon>Streptophyta</taxon>
        <taxon>Embryophyta</taxon>
        <taxon>Bryophyta</taxon>
        <taxon>Bryophytina</taxon>
        <taxon>Bryopsida</taxon>
        <taxon>Dicranidae</taxon>
        <taxon>Pseudoditrichales</taxon>
        <taxon>Ditrichaceae</taxon>
        <taxon>Ceratodon</taxon>
    </lineage>
</organism>
<gene>
    <name evidence="4" type="ORF">KC19_2G038100</name>
</gene>
<reference evidence="4" key="1">
    <citation type="submission" date="2020-06" db="EMBL/GenBank/DDBJ databases">
        <title>WGS assembly of Ceratodon purpureus strain R40.</title>
        <authorList>
            <person name="Carey S.B."/>
            <person name="Jenkins J."/>
            <person name="Shu S."/>
            <person name="Lovell J.T."/>
            <person name="Sreedasyam A."/>
            <person name="Maumus F."/>
            <person name="Tiley G.P."/>
            <person name="Fernandez-Pozo N."/>
            <person name="Barry K."/>
            <person name="Chen C."/>
            <person name="Wang M."/>
            <person name="Lipzen A."/>
            <person name="Daum C."/>
            <person name="Saski C.A."/>
            <person name="Payton A.C."/>
            <person name="Mcbreen J.C."/>
            <person name="Conrad R.E."/>
            <person name="Kollar L.M."/>
            <person name="Olsson S."/>
            <person name="Huttunen S."/>
            <person name="Landis J.B."/>
            <person name="Wickett N.J."/>
            <person name="Johnson M.G."/>
            <person name="Rensing S.A."/>
            <person name="Grimwood J."/>
            <person name="Schmutz J."/>
            <person name="Mcdaniel S.F."/>
        </authorList>
    </citation>
    <scope>NUCLEOTIDE SEQUENCE</scope>
    <source>
        <strain evidence="4">R40</strain>
    </source>
</reference>
<dbReference type="EMBL" id="CM026422">
    <property type="protein sequence ID" value="KAG0585777.1"/>
    <property type="molecule type" value="Genomic_DNA"/>
</dbReference>